<evidence type="ECO:0000256" key="1">
    <source>
        <dbReference type="ARBA" id="ARBA00022723"/>
    </source>
</evidence>
<evidence type="ECO:0000256" key="3">
    <source>
        <dbReference type="SAM" id="MobiDB-lite"/>
    </source>
</evidence>
<evidence type="ECO:0000256" key="2">
    <source>
        <dbReference type="ARBA" id="ARBA00022801"/>
    </source>
</evidence>
<accession>A0ABW4B644</accession>
<evidence type="ECO:0000313" key="6">
    <source>
        <dbReference type="Proteomes" id="UP001597249"/>
    </source>
</evidence>
<organism evidence="5 6">
    <name type="scientific">Lacticaseibacillus jixianensis</name>
    <dbReference type="NCBI Taxonomy" id="2486012"/>
    <lineage>
        <taxon>Bacteria</taxon>
        <taxon>Bacillati</taxon>
        <taxon>Bacillota</taxon>
        <taxon>Bacilli</taxon>
        <taxon>Lactobacillales</taxon>
        <taxon>Lactobacillaceae</taxon>
        <taxon>Lacticaseibacillus</taxon>
    </lineage>
</organism>
<dbReference type="RefSeq" id="WP_125584769.1">
    <property type="nucleotide sequence ID" value="NZ_JBHTMO010000002.1"/>
</dbReference>
<protein>
    <submittedName>
        <fullName evidence="5">HIRAN domain-containing protein</fullName>
    </submittedName>
</protein>
<reference evidence="6" key="1">
    <citation type="journal article" date="2019" name="Int. J. Syst. Evol. Microbiol.">
        <title>The Global Catalogue of Microorganisms (GCM) 10K type strain sequencing project: providing services to taxonomists for standard genome sequencing and annotation.</title>
        <authorList>
            <consortium name="The Broad Institute Genomics Platform"/>
            <consortium name="The Broad Institute Genome Sequencing Center for Infectious Disease"/>
            <person name="Wu L."/>
            <person name="Ma J."/>
        </authorList>
    </citation>
    <scope>NUCLEOTIDE SEQUENCE [LARGE SCALE GENOMIC DNA]</scope>
    <source>
        <strain evidence="6">CCM 8911</strain>
    </source>
</reference>
<keyword evidence="1" id="KW-0479">Metal-binding</keyword>
<keyword evidence="6" id="KW-1185">Reference proteome</keyword>
<dbReference type="SMART" id="SM00910">
    <property type="entry name" value="HIRAN"/>
    <property type="match status" value="1"/>
</dbReference>
<evidence type="ECO:0000259" key="4">
    <source>
        <dbReference type="SMART" id="SM00910"/>
    </source>
</evidence>
<sequence>MGDFELKPAGGGGLTPWPGNSPHQPAQAGGDEILLVNHHVAGTAHVAHPETLTADLTLGMQVRLLRENNAYDAFAVKVMTPTGRDLGYLPKGENVVIARLLDAGLNVYAKVTNWTMKGTWPYIRIDLFLRL</sequence>
<feature type="region of interest" description="Disordered" evidence="3">
    <location>
        <begin position="1"/>
        <end position="28"/>
    </location>
</feature>
<dbReference type="Proteomes" id="UP001597249">
    <property type="component" value="Unassembled WGS sequence"/>
</dbReference>
<dbReference type="Gene3D" id="3.30.70.2330">
    <property type="match status" value="1"/>
</dbReference>
<dbReference type="InterPro" id="IPR014905">
    <property type="entry name" value="HIRAN"/>
</dbReference>
<feature type="domain" description="HIRAN" evidence="4">
    <location>
        <begin position="33"/>
        <end position="131"/>
    </location>
</feature>
<comment type="caution">
    <text evidence="5">The sequence shown here is derived from an EMBL/GenBank/DDBJ whole genome shotgun (WGS) entry which is preliminary data.</text>
</comment>
<evidence type="ECO:0000313" key="5">
    <source>
        <dbReference type="EMBL" id="MFD1392208.1"/>
    </source>
</evidence>
<keyword evidence="2" id="KW-0378">Hydrolase</keyword>
<dbReference type="Pfam" id="PF08797">
    <property type="entry name" value="HIRAN"/>
    <property type="match status" value="1"/>
</dbReference>
<name>A0ABW4B644_9LACO</name>
<dbReference type="EMBL" id="JBHTMO010000002">
    <property type="protein sequence ID" value="MFD1392208.1"/>
    <property type="molecule type" value="Genomic_DNA"/>
</dbReference>
<gene>
    <name evidence="5" type="ORF">ACFQ3L_01205</name>
</gene>
<proteinExistence type="predicted"/>